<dbReference type="InterPro" id="IPR043502">
    <property type="entry name" value="DNA/RNA_pol_sf"/>
</dbReference>
<keyword evidence="3" id="KW-1185">Reference proteome</keyword>
<keyword evidence="2" id="KW-0808">Transferase</keyword>
<proteinExistence type="predicted"/>
<comment type="caution">
    <text evidence="2">The sequence shown here is derived from an EMBL/GenBank/DDBJ whole genome shotgun (WGS) entry which is preliminary data.</text>
</comment>
<accession>A0A225WKR0</accession>
<gene>
    <name evidence="2" type="ORF">PHMEG_0007809</name>
</gene>
<dbReference type="OrthoDB" id="123320at2759"/>
<dbReference type="InterPro" id="IPR036397">
    <property type="entry name" value="RNaseH_sf"/>
</dbReference>
<dbReference type="PANTHER" id="PTHR33064:SF37">
    <property type="entry name" value="RIBONUCLEASE H"/>
    <property type="match status" value="1"/>
</dbReference>
<dbReference type="AlphaFoldDB" id="A0A225WKR0"/>
<dbReference type="PANTHER" id="PTHR33064">
    <property type="entry name" value="POL PROTEIN"/>
    <property type="match status" value="1"/>
</dbReference>
<feature type="domain" description="Reverse transcriptase/retrotransposon-derived protein RNase H-like" evidence="1">
    <location>
        <begin position="116"/>
        <end position="208"/>
    </location>
</feature>
<dbReference type="InterPro" id="IPR043128">
    <property type="entry name" value="Rev_trsase/Diguanyl_cyclase"/>
</dbReference>
<evidence type="ECO:0000313" key="2">
    <source>
        <dbReference type="EMBL" id="OWZ18152.1"/>
    </source>
</evidence>
<keyword evidence="2" id="KW-0548">Nucleotidyltransferase</keyword>
<dbReference type="Gene3D" id="3.30.420.10">
    <property type="entry name" value="Ribonuclease H-like superfamily/Ribonuclease H"/>
    <property type="match status" value="1"/>
</dbReference>
<dbReference type="Gene3D" id="3.30.70.270">
    <property type="match status" value="1"/>
</dbReference>
<evidence type="ECO:0000259" key="1">
    <source>
        <dbReference type="Pfam" id="PF17919"/>
    </source>
</evidence>
<dbReference type="SUPFAM" id="SSF56672">
    <property type="entry name" value="DNA/RNA polymerases"/>
    <property type="match status" value="1"/>
</dbReference>
<dbReference type="Proteomes" id="UP000198211">
    <property type="component" value="Unassembled WGS sequence"/>
</dbReference>
<organism evidence="2 3">
    <name type="scientific">Phytophthora megakarya</name>
    <dbReference type="NCBI Taxonomy" id="4795"/>
    <lineage>
        <taxon>Eukaryota</taxon>
        <taxon>Sar</taxon>
        <taxon>Stramenopiles</taxon>
        <taxon>Oomycota</taxon>
        <taxon>Peronosporomycetes</taxon>
        <taxon>Peronosporales</taxon>
        <taxon>Peronosporaceae</taxon>
        <taxon>Phytophthora</taxon>
    </lineage>
</organism>
<dbReference type="EMBL" id="NBNE01000634">
    <property type="protein sequence ID" value="OWZ18152.1"/>
    <property type="molecule type" value="Genomic_DNA"/>
</dbReference>
<dbReference type="InterPro" id="IPR051320">
    <property type="entry name" value="Viral_Replic_Matur_Polypro"/>
</dbReference>
<keyword evidence="2" id="KW-0695">RNA-directed DNA polymerase</keyword>
<sequence length="497" mass="55678">MLKVEFLGHKVSHNGLEAKELSVLTGLAFPVPRRAMQSFLGSLNYYSRFIEDFAIYASVLYELREIYFAAMMKDTTQVRIQRVLKVENQTIDRQKTLDLEAQDLTEVNPRWIHAYRSFSVLKSNIATTPILLHFEPDRRATVVGYASDWAISGSLMQEYDKIYYPVIFASRTLKSNELNYGIAEKEVLVLRRILDLNYNALVGRPIHVLARHSTLAWRSRSTALQGRLALEITKCVNGEDEILRALAASITPRSDVGLDCSQKGAAAQDPGSDPHDEHLYAARFDGPARVRRGGGAYSPNLWKLPAWRVLKARSGYAEGLTEDLDPRRLVICGDSNLVIQQVRGEIDCKAPGLTLLRQRALDRLRIWPDHKLLHVKQDWNGSADGLAGAALQRQCGIEGLVTFSRLDEVLVARVGDEVAQIFAVTTRSKARSGEVVRELRIEQVRQTQDEESWISGLNKSEIWHKKPQSGSVGSTLLFPDDYGGCHGSKQVYAIGGH</sequence>
<evidence type="ECO:0000313" key="3">
    <source>
        <dbReference type="Proteomes" id="UP000198211"/>
    </source>
</evidence>
<name>A0A225WKR0_9STRA</name>
<dbReference type="GO" id="GO:0003964">
    <property type="term" value="F:RNA-directed DNA polymerase activity"/>
    <property type="evidence" value="ECO:0007669"/>
    <property type="project" value="UniProtKB-KW"/>
</dbReference>
<dbReference type="Pfam" id="PF17919">
    <property type="entry name" value="RT_RNaseH_2"/>
    <property type="match status" value="1"/>
</dbReference>
<dbReference type="GO" id="GO:0003676">
    <property type="term" value="F:nucleic acid binding"/>
    <property type="evidence" value="ECO:0007669"/>
    <property type="project" value="InterPro"/>
</dbReference>
<protein>
    <submittedName>
        <fullName evidence="2">Reverse transcriptase</fullName>
    </submittedName>
</protein>
<reference evidence="3" key="1">
    <citation type="submission" date="2017-03" db="EMBL/GenBank/DDBJ databases">
        <title>Phytopthora megakarya and P. palmivora, two closely related causual agents of cacao black pod achieved similar genome size and gene model numbers by different mechanisms.</title>
        <authorList>
            <person name="Ali S."/>
            <person name="Shao J."/>
            <person name="Larry D.J."/>
            <person name="Kronmiller B."/>
            <person name="Shen D."/>
            <person name="Strem M.D."/>
            <person name="Melnick R.L."/>
            <person name="Guiltinan M.J."/>
            <person name="Tyler B.M."/>
            <person name="Meinhardt L.W."/>
            <person name="Bailey B.A."/>
        </authorList>
    </citation>
    <scope>NUCLEOTIDE SEQUENCE [LARGE SCALE GENOMIC DNA]</scope>
    <source>
        <strain evidence="3">zdho120</strain>
    </source>
</reference>
<dbReference type="InterPro" id="IPR041577">
    <property type="entry name" value="RT_RNaseH_2"/>
</dbReference>